<name>K1Z3T8_9BACT</name>
<dbReference type="PANTHER" id="PTHR35458">
    <property type="entry name" value="SLR0755 PROTEIN"/>
    <property type="match status" value="1"/>
</dbReference>
<evidence type="ECO:0000259" key="1">
    <source>
        <dbReference type="Pfam" id="PF01936"/>
    </source>
</evidence>
<dbReference type="InterPro" id="IPR047140">
    <property type="entry name" value="LabA"/>
</dbReference>
<dbReference type="CDD" id="cd10911">
    <property type="entry name" value="PIN_LabA"/>
    <property type="match status" value="1"/>
</dbReference>
<reference evidence="2" key="1">
    <citation type="journal article" date="2012" name="Science">
        <title>Fermentation, hydrogen, and sulfur metabolism in multiple uncultivated bacterial phyla.</title>
        <authorList>
            <person name="Wrighton K.C."/>
            <person name="Thomas B.C."/>
            <person name="Sharon I."/>
            <person name="Miller C.S."/>
            <person name="Castelle C.J."/>
            <person name="VerBerkmoes N.C."/>
            <person name="Wilkins M.J."/>
            <person name="Hettich R.L."/>
            <person name="Lipton M.S."/>
            <person name="Williams K.H."/>
            <person name="Long P.E."/>
            <person name="Banfield J.F."/>
        </authorList>
    </citation>
    <scope>NUCLEOTIDE SEQUENCE [LARGE SCALE GENOMIC DNA]</scope>
</reference>
<protein>
    <recommendedName>
        <fullName evidence="1">NYN domain-containing protein</fullName>
    </recommendedName>
</protein>
<organism evidence="2">
    <name type="scientific">uncultured bacterium</name>
    <name type="common">gcode 4</name>
    <dbReference type="NCBI Taxonomy" id="1234023"/>
    <lineage>
        <taxon>Bacteria</taxon>
        <taxon>environmental samples</taxon>
    </lineage>
</organism>
<sequence length="198" mass="23271">MQKITLFIDQANIWSACKKMGKTLDYSKFQAFFEQKFLWQVQDMFYYQAFPSDGSRSHSIDGLHRFFVKMEKGFGYTVRKKELKTITLRDKAGTIIYDPRTGKPLTKEKGNFDVELTMDAMEYRSGFDIGIFFTGDSDFLPLITHLRNEWKKIYIFSTEDSISQELRTGADQYYNLVEFPEIHGDQLQSRQWNNPTQA</sequence>
<dbReference type="InterPro" id="IPR021139">
    <property type="entry name" value="NYN"/>
</dbReference>
<dbReference type="GO" id="GO:0004540">
    <property type="term" value="F:RNA nuclease activity"/>
    <property type="evidence" value="ECO:0007669"/>
    <property type="project" value="InterPro"/>
</dbReference>
<feature type="domain" description="NYN" evidence="1">
    <location>
        <begin position="3"/>
        <end position="175"/>
    </location>
</feature>
<accession>K1Z3T8</accession>
<dbReference type="Pfam" id="PF01936">
    <property type="entry name" value="NYN"/>
    <property type="match status" value="1"/>
</dbReference>
<dbReference type="EMBL" id="AMFJ01028949">
    <property type="protein sequence ID" value="EKD44182.1"/>
    <property type="molecule type" value="Genomic_DNA"/>
</dbReference>
<gene>
    <name evidence="2" type="ORF">ACD_71C00218G0007</name>
</gene>
<comment type="caution">
    <text evidence="2">The sequence shown here is derived from an EMBL/GenBank/DDBJ whole genome shotgun (WGS) entry which is preliminary data.</text>
</comment>
<dbReference type="Gene3D" id="3.40.50.1010">
    <property type="entry name" value="5'-nuclease"/>
    <property type="match status" value="1"/>
</dbReference>
<proteinExistence type="predicted"/>
<dbReference type="AlphaFoldDB" id="K1Z3T8"/>
<evidence type="ECO:0000313" key="2">
    <source>
        <dbReference type="EMBL" id="EKD44182.1"/>
    </source>
</evidence>
<dbReference type="PANTHER" id="PTHR35458:SF2">
    <property type="entry name" value="SLR0755 PROTEIN"/>
    <property type="match status" value="1"/>
</dbReference>